<reference evidence="1 2" key="1">
    <citation type="submission" date="2019-03" db="EMBL/GenBank/DDBJ databases">
        <title>Single cell metagenomics reveals metabolic interactions within the superorganism composed of flagellate Streblomastix strix and complex community of Bacteroidetes bacteria on its surface.</title>
        <authorList>
            <person name="Treitli S.C."/>
            <person name="Kolisko M."/>
            <person name="Husnik F."/>
            <person name="Keeling P."/>
            <person name="Hampl V."/>
        </authorList>
    </citation>
    <scope>NUCLEOTIDE SEQUENCE [LARGE SCALE GENOMIC DNA]</scope>
    <source>
        <strain evidence="1">ST1C</strain>
    </source>
</reference>
<evidence type="ECO:0000313" key="2">
    <source>
        <dbReference type="Proteomes" id="UP000324800"/>
    </source>
</evidence>
<organism evidence="1 2">
    <name type="scientific">Streblomastix strix</name>
    <dbReference type="NCBI Taxonomy" id="222440"/>
    <lineage>
        <taxon>Eukaryota</taxon>
        <taxon>Metamonada</taxon>
        <taxon>Preaxostyla</taxon>
        <taxon>Oxymonadida</taxon>
        <taxon>Streblomastigidae</taxon>
        <taxon>Streblomastix</taxon>
    </lineage>
</organism>
<evidence type="ECO:0000313" key="1">
    <source>
        <dbReference type="EMBL" id="KAA6353246.1"/>
    </source>
</evidence>
<sequence length="129" mass="14715">SRGQARLIALPMEVAYLTGIPEHIRRDNQLMKAIKQQFQPGPQQRHNLIQGVAKKLFEYKDIKEGAIHPQSEELIQTEGRLCPQVKLLWGGGKQNPVSKGMFREQTRYNSLLSPKELTNWVIVGGERDL</sequence>
<dbReference type="AlphaFoldDB" id="A0A5J4T450"/>
<comment type="caution">
    <text evidence="1">The sequence shown here is derived from an EMBL/GenBank/DDBJ whole genome shotgun (WGS) entry which is preliminary data.</text>
</comment>
<gene>
    <name evidence="1" type="ORF">EZS28_051227</name>
</gene>
<dbReference type="InterPro" id="IPR036085">
    <property type="entry name" value="PAZ_dom_sf"/>
</dbReference>
<proteinExistence type="predicted"/>
<feature type="non-terminal residue" evidence="1">
    <location>
        <position position="129"/>
    </location>
</feature>
<protein>
    <submittedName>
        <fullName evidence="1">Uncharacterized protein</fullName>
    </submittedName>
</protein>
<name>A0A5J4T450_9EUKA</name>
<dbReference type="OrthoDB" id="445936at2759"/>
<dbReference type="EMBL" id="SNRW01038495">
    <property type="protein sequence ID" value="KAA6353246.1"/>
    <property type="molecule type" value="Genomic_DNA"/>
</dbReference>
<accession>A0A5J4T450</accession>
<dbReference type="SUPFAM" id="SSF101690">
    <property type="entry name" value="PAZ domain"/>
    <property type="match status" value="1"/>
</dbReference>
<dbReference type="Proteomes" id="UP000324800">
    <property type="component" value="Unassembled WGS sequence"/>
</dbReference>
<feature type="non-terminal residue" evidence="1">
    <location>
        <position position="1"/>
    </location>
</feature>